<dbReference type="Pfam" id="PF00003">
    <property type="entry name" value="7tm_3"/>
    <property type="match status" value="1"/>
</dbReference>
<evidence type="ECO:0000256" key="2">
    <source>
        <dbReference type="ARBA" id="ARBA00022692"/>
    </source>
</evidence>
<evidence type="ECO:0000256" key="11">
    <source>
        <dbReference type="SAM" id="SignalP"/>
    </source>
</evidence>
<evidence type="ECO:0000313" key="13">
    <source>
        <dbReference type="EMBL" id="KAL2915151.1"/>
    </source>
</evidence>
<evidence type="ECO:0000256" key="3">
    <source>
        <dbReference type="ARBA" id="ARBA00022989"/>
    </source>
</evidence>
<feature type="signal peptide" evidence="11">
    <location>
        <begin position="1"/>
        <end position="23"/>
    </location>
</feature>
<dbReference type="PRINTS" id="PR00248">
    <property type="entry name" value="GPCRMGR"/>
</dbReference>
<feature type="transmembrane region" description="Helical" evidence="10">
    <location>
        <begin position="699"/>
        <end position="716"/>
    </location>
</feature>
<dbReference type="InterPro" id="IPR017978">
    <property type="entry name" value="GPCR_3_C"/>
</dbReference>
<evidence type="ECO:0000313" key="14">
    <source>
        <dbReference type="Proteomes" id="UP001527925"/>
    </source>
</evidence>
<evidence type="ECO:0000256" key="5">
    <source>
        <dbReference type="ARBA" id="ARBA00023136"/>
    </source>
</evidence>
<protein>
    <recommendedName>
        <fullName evidence="12">G-protein coupled receptors family 3 profile domain-containing protein</fullName>
    </recommendedName>
</protein>
<gene>
    <name evidence="13" type="ORF">HK105_205257</name>
</gene>
<reference evidence="13 14" key="1">
    <citation type="submission" date="2023-09" db="EMBL/GenBank/DDBJ databases">
        <title>Pangenome analysis of Batrachochytrium dendrobatidis and related Chytrids.</title>
        <authorList>
            <person name="Yacoub M.N."/>
            <person name="Stajich J.E."/>
            <person name="James T.Y."/>
        </authorList>
    </citation>
    <scope>NUCLEOTIDE SEQUENCE [LARGE SCALE GENOMIC DNA]</scope>
    <source>
        <strain evidence="13 14">JEL0888</strain>
    </source>
</reference>
<evidence type="ECO:0000256" key="7">
    <source>
        <dbReference type="ARBA" id="ARBA00023180"/>
    </source>
</evidence>
<feature type="transmembrane region" description="Helical" evidence="10">
    <location>
        <begin position="728"/>
        <end position="747"/>
    </location>
</feature>
<dbReference type="Gene3D" id="3.40.50.2300">
    <property type="match status" value="2"/>
</dbReference>
<feature type="region of interest" description="Disordered" evidence="9">
    <location>
        <begin position="769"/>
        <end position="803"/>
    </location>
</feature>
<dbReference type="SUPFAM" id="SSF53822">
    <property type="entry name" value="Periplasmic binding protein-like I"/>
    <property type="match status" value="1"/>
</dbReference>
<keyword evidence="6" id="KW-0675">Receptor</keyword>
<feature type="transmembrane region" description="Helical" evidence="10">
    <location>
        <begin position="668"/>
        <end position="687"/>
    </location>
</feature>
<dbReference type="InterPro" id="IPR028082">
    <property type="entry name" value="Peripla_BP_I"/>
</dbReference>
<comment type="caution">
    <text evidence="13">The sequence shown here is derived from an EMBL/GenBank/DDBJ whole genome shotgun (WGS) entry which is preliminary data.</text>
</comment>
<dbReference type="InterPro" id="IPR000337">
    <property type="entry name" value="GPCR_3"/>
</dbReference>
<keyword evidence="5 10" id="KW-0472">Membrane</keyword>
<dbReference type="PANTHER" id="PTHR10519">
    <property type="entry name" value="GABA-B RECEPTOR"/>
    <property type="match status" value="1"/>
</dbReference>
<sequence>MPPGQALAPLALAAIALVASVAAQTRPANKSANTANIAFLDGGSVISADQFYFGMLMAGNEINSNTSILQDVKLLFPRIRVQSFTSRPAAVYDSVAALCDTGIYRAFMCRVNSVTARAIALICPKVPTFSSTAATTALSDKSLYPKFYRSQIPVTQGILTMIAMFRYFGWRKTGIAYGASGLFPESGDASKQLFPIYGIQVLTSIKVPDYDSTISQLYYPQIKSQYNFLAQTKLRILCAFFDTSAVIDFAMAANRSGLIGRDYVWFSLNTPSYDSNAQLRWDTPLDPSLFRSMLIPSFESFPNPSDPYYIAFFPRFQAFATWTIANQANLYRDINFAQTDTRQQDYPPNFFYADPPTDSIPSTGTIAAYDSVRALAYTLERVIVEANTTGAALANGSLTSSITLAKLIDDYSHKPMLVNFAAFTPQGDPVPNPFVMSIMRGEGLRDTFDTAANVTIDSITGVGNVSLDESKFFWSGNRSFNDVPIDSAPEKEDFVKITDGVVIVLVYMAILVVLLCVSAAAFVFFMEKSQFIRPFSPRLLSCIALGLAVIQFNTFVLIGKEKPIGCALRPWPTSLGITMVLASIIAKNLRMIGVFSFSASRLSLILDKIKKEHIIAIHVAMIVLVVVLLAIGSALSPMISEAVYVDLLDAYRFMCVAGNAMGHVVKSVVAYIVLQVLAVWLLCFANRDLPDAYNDARESASSAAVILLLGAICFLAGSTQSTATSEFAMESACTAVTGITVLILMLGKPVTNCVVEELLSGHRVNKSARVRTKQRSKSGTRSASHRSHASRDSAVERPTPTFETEEISLEVQTDLASFKSLMVFTGSFYRNGAQPYCISFHHP</sequence>
<keyword evidence="7" id="KW-0325">Glycoprotein</keyword>
<evidence type="ECO:0000256" key="1">
    <source>
        <dbReference type="ARBA" id="ARBA00004141"/>
    </source>
</evidence>
<feature type="transmembrane region" description="Helical" evidence="10">
    <location>
        <begin position="501"/>
        <end position="526"/>
    </location>
</feature>
<evidence type="ECO:0000256" key="8">
    <source>
        <dbReference type="ARBA" id="ARBA00023224"/>
    </source>
</evidence>
<evidence type="ECO:0000256" key="10">
    <source>
        <dbReference type="SAM" id="Phobius"/>
    </source>
</evidence>
<dbReference type="InterPro" id="IPR001828">
    <property type="entry name" value="ANF_lig-bd_rcpt"/>
</dbReference>
<evidence type="ECO:0000256" key="9">
    <source>
        <dbReference type="SAM" id="MobiDB-lite"/>
    </source>
</evidence>
<keyword evidence="11" id="KW-0732">Signal</keyword>
<feature type="compositionally biased region" description="Basic residues" evidence="9">
    <location>
        <begin position="769"/>
        <end position="788"/>
    </location>
</feature>
<accession>A0ABR4N6P2</accession>
<feature type="chain" id="PRO_5045245749" description="G-protein coupled receptors family 3 profile domain-containing protein" evidence="11">
    <location>
        <begin position="24"/>
        <end position="843"/>
    </location>
</feature>
<feature type="domain" description="G-protein coupled receptors family 3 profile" evidence="12">
    <location>
        <begin position="501"/>
        <end position="749"/>
    </location>
</feature>
<feature type="transmembrane region" description="Helical" evidence="10">
    <location>
        <begin position="538"/>
        <end position="559"/>
    </location>
</feature>
<dbReference type="PANTHER" id="PTHR10519:SF20">
    <property type="entry name" value="G-PROTEIN COUPLED RECEPTOR 156-RELATED"/>
    <property type="match status" value="1"/>
</dbReference>
<keyword evidence="4" id="KW-0297">G-protein coupled receptor</keyword>
<organism evidence="13 14">
    <name type="scientific">Polyrhizophydium stewartii</name>
    <dbReference type="NCBI Taxonomy" id="2732419"/>
    <lineage>
        <taxon>Eukaryota</taxon>
        <taxon>Fungi</taxon>
        <taxon>Fungi incertae sedis</taxon>
        <taxon>Chytridiomycota</taxon>
        <taxon>Chytridiomycota incertae sedis</taxon>
        <taxon>Chytridiomycetes</taxon>
        <taxon>Rhizophydiales</taxon>
        <taxon>Rhizophydiales incertae sedis</taxon>
        <taxon>Polyrhizophydium</taxon>
    </lineage>
</organism>
<keyword evidence="8" id="KW-0807">Transducer</keyword>
<evidence type="ECO:0000256" key="6">
    <source>
        <dbReference type="ARBA" id="ARBA00023170"/>
    </source>
</evidence>
<keyword evidence="14" id="KW-1185">Reference proteome</keyword>
<dbReference type="PROSITE" id="PS50259">
    <property type="entry name" value="G_PROTEIN_RECEP_F3_4"/>
    <property type="match status" value="1"/>
</dbReference>
<evidence type="ECO:0000259" key="12">
    <source>
        <dbReference type="PROSITE" id="PS50259"/>
    </source>
</evidence>
<evidence type="ECO:0000256" key="4">
    <source>
        <dbReference type="ARBA" id="ARBA00023040"/>
    </source>
</evidence>
<dbReference type="EMBL" id="JADGIZ020000026">
    <property type="protein sequence ID" value="KAL2915151.1"/>
    <property type="molecule type" value="Genomic_DNA"/>
</dbReference>
<keyword evidence="2 10" id="KW-0812">Transmembrane</keyword>
<feature type="transmembrane region" description="Helical" evidence="10">
    <location>
        <begin position="571"/>
        <end position="593"/>
    </location>
</feature>
<dbReference type="Proteomes" id="UP001527925">
    <property type="component" value="Unassembled WGS sequence"/>
</dbReference>
<dbReference type="Pfam" id="PF01094">
    <property type="entry name" value="ANF_receptor"/>
    <property type="match status" value="1"/>
</dbReference>
<dbReference type="InterPro" id="IPR002455">
    <property type="entry name" value="GPCR3_GABA-B"/>
</dbReference>
<keyword evidence="3 10" id="KW-1133">Transmembrane helix</keyword>
<comment type="subcellular location">
    <subcellularLocation>
        <location evidence="1">Membrane</location>
        <topology evidence="1">Multi-pass membrane protein</topology>
    </subcellularLocation>
</comment>
<proteinExistence type="predicted"/>
<feature type="transmembrane region" description="Helical" evidence="10">
    <location>
        <begin position="614"/>
        <end position="636"/>
    </location>
</feature>
<name>A0ABR4N6P2_9FUNG</name>